<accession>A0A9D2LWT6</accession>
<dbReference type="EMBL" id="DWXZ01000010">
    <property type="protein sequence ID" value="HJB36586.1"/>
    <property type="molecule type" value="Genomic_DNA"/>
</dbReference>
<proteinExistence type="predicted"/>
<feature type="region of interest" description="Disordered" evidence="1">
    <location>
        <begin position="1"/>
        <end position="20"/>
    </location>
</feature>
<gene>
    <name evidence="2" type="ORF">H9942_00780</name>
</gene>
<reference evidence="2" key="1">
    <citation type="journal article" date="2021" name="PeerJ">
        <title>Extensive microbial diversity within the chicken gut microbiome revealed by metagenomics and culture.</title>
        <authorList>
            <person name="Gilroy R."/>
            <person name="Ravi A."/>
            <person name="Getino M."/>
            <person name="Pursley I."/>
            <person name="Horton D.L."/>
            <person name="Alikhan N.F."/>
            <person name="Baker D."/>
            <person name="Gharbi K."/>
            <person name="Hall N."/>
            <person name="Watson M."/>
            <person name="Adriaenssens E.M."/>
            <person name="Foster-Nyarko E."/>
            <person name="Jarju S."/>
            <person name="Secka A."/>
            <person name="Antonio M."/>
            <person name="Oren A."/>
            <person name="Chaudhuri R.R."/>
            <person name="La Ragione R."/>
            <person name="Hildebrand F."/>
            <person name="Pallen M.J."/>
        </authorList>
    </citation>
    <scope>NUCLEOTIDE SEQUENCE</scope>
    <source>
        <strain evidence="2">ChiBcolR8-3208</strain>
    </source>
</reference>
<evidence type="ECO:0000256" key="1">
    <source>
        <dbReference type="SAM" id="MobiDB-lite"/>
    </source>
</evidence>
<organism evidence="2 3">
    <name type="scientific">Candidatus Acutalibacter ornithocaccae</name>
    <dbReference type="NCBI Taxonomy" id="2838416"/>
    <lineage>
        <taxon>Bacteria</taxon>
        <taxon>Bacillati</taxon>
        <taxon>Bacillota</taxon>
        <taxon>Clostridia</taxon>
        <taxon>Eubacteriales</taxon>
        <taxon>Acutalibacteraceae</taxon>
        <taxon>Acutalibacter</taxon>
    </lineage>
</organism>
<dbReference type="Proteomes" id="UP000824214">
    <property type="component" value="Unassembled WGS sequence"/>
</dbReference>
<feature type="non-terminal residue" evidence="2">
    <location>
        <position position="1"/>
    </location>
</feature>
<reference evidence="2" key="2">
    <citation type="submission" date="2021-04" db="EMBL/GenBank/DDBJ databases">
        <authorList>
            <person name="Gilroy R."/>
        </authorList>
    </citation>
    <scope>NUCLEOTIDE SEQUENCE</scope>
    <source>
        <strain evidence="2">ChiBcolR8-3208</strain>
    </source>
</reference>
<dbReference type="AlphaFoldDB" id="A0A9D2LWT6"/>
<name>A0A9D2LWT6_9FIRM</name>
<sequence>LAEKVPEFSAEQGAAFQPRRESTGLLSGSFPAMERKWREALAFFLAEKVPEFSAEQGAIRNM</sequence>
<comment type="caution">
    <text evidence="2">The sequence shown here is derived from an EMBL/GenBank/DDBJ whole genome shotgun (WGS) entry which is preliminary data.</text>
</comment>
<protein>
    <submittedName>
        <fullName evidence="2">Uncharacterized protein</fullName>
    </submittedName>
</protein>
<evidence type="ECO:0000313" key="2">
    <source>
        <dbReference type="EMBL" id="HJB36586.1"/>
    </source>
</evidence>
<evidence type="ECO:0000313" key="3">
    <source>
        <dbReference type="Proteomes" id="UP000824214"/>
    </source>
</evidence>